<evidence type="ECO:0000313" key="5">
    <source>
        <dbReference type="EMBL" id="KAK4536204.1"/>
    </source>
</evidence>
<reference evidence="5 6" key="1">
    <citation type="submission" date="2022-07" db="EMBL/GenBank/DDBJ databases">
        <title>Genome-wide signatures of adaptation to extreme environments.</title>
        <authorList>
            <person name="Cho C.H."/>
            <person name="Yoon H.S."/>
        </authorList>
    </citation>
    <scope>NUCLEOTIDE SEQUENCE [LARGE SCALE GENOMIC DNA]</scope>
    <source>
        <strain evidence="5 6">DBV 063 E5</strain>
    </source>
</reference>
<feature type="signal peptide" evidence="3">
    <location>
        <begin position="1"/>
        <end position="28"/>
    </location>
</feature>
<dbReference type="Pfam" id="PF00088">
    <property type="entry name" value="Trefoil"/>
    <property type="match status" value="1"/>
</dbReference>
<accession>A0AAV9IV88</accession>
<dbReference type="PRINTS" id="PR00680">
    <property type="entry name" value="PTREFOIL"/>
</dbReference>
<proteinExistence type="predicted"/>
<dbReference type="CDD" id="cd00111">
    <property type="entry name" value="Trefoil"/>
    <property type="match status" value="1"/>
</dbReference>
<feature type="domain" description="P-type" evidence="4">
    <location>
        <begin position="112"/>
        <end position="156"/>
    </location>
</feature>
<keyword evidence="6" id="KW-1185">Reference proteome</keyword>
<evidence type="ECO:0000313" key="6">
    <source>
        <dbReference type="Proteomes" id="UP001301350"/>
    </source>
</evidence>
<dbReference type="AlphaFoldDB" id="A0AAV9IV88"/>
<evidence type="ECO:0000256" key="1">
    <source>
        <dbReference type="ARBA" id="ARBA00023157"/>
    </source>
</evidence>
<dbReference type="PROSITE" id="PS51257">
    <property type="entry name" value="PROKAR_LIPOPROTEIN"/>
    <property type="match status" value="1"/>
</dbReference>
<dbReference type="Proteomes" id="UP001301350">
    <property type="component" value="Unassembled WGS sequence"/>
</dbReference>
<dbReference type="SUPFAM" id="SSF57492">
    <property type="entry name" value="Trefoil"/>
    <property type="match status" value="1"/>
</dbReference>
<feature type="chain" id="PRO_5043417988" description="P-type domain-containing protein" evidence="3">
    <location>
        <begin position="29"/>
        <end position="209"/>
    </location>
</feature>
<gene>
    <name evidence="5" type="ORF">CDCA_CDCA07G2229</name>
</gene>
<dbReference type="Gene3D" id="4.10.110.10">
    <property type="entry name" value="Spasmolytic Protein, domain 1"/>
    <property type="match status" value="1"/>
</dbReference>
<dbReference type="PROSITE" id="PS51448">
    <property type="entry name" value="P_TREFOIL_2"/>
    <property type="match status" value="1"/>
</dbReference>
<dbReference type="EMBL" id="JANCYW010000007">
    <property type="protein sequence ID" value="KAK4536204.1"/>
    <property type="molecule type" value="Genomic_DNA"/>
</dbReference>
<comment type="caution">
    <text evidence="2">Lacks conserved residue(s) required for the propagation of feature annotation.</text>
</comment>
<evidence type="ECO:0000256" key="3">
    <source>
        <dbReference type="SAM" id="SignalP"/>
    </source>
</evidence>
<dbReference type="InterPro" id="IPR000519">
    <property type="entry name" value="P_trefoil_dom"/>
</dbReference>
<evidence type="ECO:0000259" key="4">
    <source>
        <dbReference type="PROSITE" id="PS51448"/>
    </source>
</evidence>
<dbReference type="InterPro" id="IPR044913">
    <property type="entry name" value="P_trefoil_dom_sf"/>
</dbReference>
<keyword evidence="3" id="KW-0732">Signal</keyword>
<protein>
    <recommendedName>
        <fullName evidence="4">P-type domain-containing protein</fullName>
    </recommendedName>
</protein>
<sequence>MSPRYLWLLFGAFVAIGCLSSHVQPALAGEQKWWYTPTPTPCMETPTPTPCVETPTPTPMCEYTLCGDYTEKCEQEKCEKYGCQWLSSDTQGLQEEWRKYSGVCVVIKSKEPQCQNIPYEKRIDCGYDGILPEQCYARGCCWEGGLDKYNWCYFPRVCETVCAKYVTVDSEVCIEWAKDKWGKKKCVKFKPETKCIEHKQVCRDGLAKN</sequence>
<keyword evidence="1 2" id="KW-1015">Disulfide bond</keyword>
<comment type="caution">
    <text evidence="5">The sequence shown here is derived from an EMBL/GenBank/DDBJ whole genome shotgun (WGS) entry which is preliminary data.</text>
</comment>
<organism evidence="5 6">
    <name type="scientific">Cyanidium caldarium</name>
    <name type="common">Red alga</name>
    <dbReference type="NCBI Taxonomy" id="2771"/>
    <lineage>
        <taxon>Eukaryota</taxon>
        <taxon>Rhodophyta</taxon>
        <taxon>Bangiophyceae</taxon>
        <taxon>Cyanidiales</taxon>
        <taxon>Cyanidiaceae</taxon>
        <taxon>Cyanidium</taxon>
    </lineage>
</organism>
<name>A0AAV9IV88_CYACA</name>
<evidence type="ECO:0000256" key="2">
    <source>
        <dbReference type="PROSITE-ProRule" id="PRU00779"/>
    </source>
</evidence>
<feature type="disulfide bond" evidence="2">
    <location>
        <begin position="135"/>
        <end position="152"/>
    </location>
</feature>
<feature type="disulfide bond" evidence="2">
    <location>
        <begin position="125"/>
        <end position="140"/>
    </location>
</feature>
<dbReference type="InterPro" id="IPR017994">
    <property type="entry name" value="P_trefoil_chordata"/>
</dbReference>
<dbReference type="SMART" id="SM00018">
    <property type="entry name" value="PD"/>
    <property type="match status" value="1"/>
</dbReference>